<dbReference type="GO" id="GO:0006396">
    <property type="term" value="P:RNA processing"/>
    <property type="evidence" value="ECO:0007669"/>
    <property type="project" value="InterPro"/>
</dbReference>
<feature type="compositionally biased region" description="Acidic residues" evidence="1">
    <location>
        <begin position="63"/>
        <end position="78"/>
    </location>
</feature>
<comment type="caution">
    <text evidence="3">The sequence shown here is derived from an EMBL/GenBank/DDBJ whole genome shotgun (WGS) entry which is preliminary data.</text>
</comment>
<dbReference type="SUPFAM" id="SSF109905">
    <property type="entry name" value="Surp module (SWAP domain)"/>
    <property type="match status" value="1"/>
</dbReference>
<evidence type="ECO:0000313" key="3">
    <source>
        <dbReference type="EMBL" id="MDI1486450.1"/>
    </source>
</evidence>
<dbReference type="AlphaFoldDB" id="A0AA43TTR6"/>
<dbReference type="InterPro" id="IPR035967">
    <property type="entry name" value="SWAP/Surp_sf"/>
</dbReference>
<name>A0AA43TTR6_9LECA</name>
<evidence type="ECO:0000259" key="2">
    <source>
        <dbReference type="Pfam" id="PF01805"/>
    </source>
</evidence>
<sequence length="181" mass="20787">MAHMFQNEVSYEHYEEALVYEETGKGKRLAAEMTHEQYLDAISCPRTDPIAEGRVIMRSLEPETADSSDDEEAEQDYESEAHTLDGSDATERGQLYETLPNDLVQPNGVIEQDVERICRLVSMTPSHMQHQLEASILKSKAPRFAFLDAKDEYYNYYRWRLQRNRLGEGVSPKYDDGLGSE</sequence>
<feature type="domain" description="SURP motif" evidence="2">
    <location>
        <begin position="132"/>
        <end position="162"/>
    </location>
</feature>
<organism evidence="3 4">
    <name type="scientific">Ramalina farinacea</name>
    <dbReference type="NCBI Taxonomy" id="258253"/>
    <lineage>
        <taxon>Eukaryota</taxon>
        <taxon>Fungi</taxon>
        <taxon>Dikarya</taxon>
        <taxon>Ascomycota</taxon>
        <taxon>Pezizomycotina</taxon>
        <taxon>Lecanoromycetes</taxon>
        <taxon>OSLEUM clade</taxon>
        <taxon>Lecanoromycetidae</taxon>
        <taxon>Lecanorales</taxon>
        <taxon>Lecanorineae</taxon>
        <taxon>Ramalinaceae</taxon>
        <taxon>Ramalina</taxon>
    </lineage>
</organism>
<dbReference type="EMBL" id="JAPUFD010000003">
    <property type="protein sequence ID" value="MDI1486450.1"/>
    <property type="molecule type" value="Genomic_DNA"/>
</dbReference>
<gene>
    <name evidence="3" type="ORF">OHK93_005678</name>
</gene>
<dbReference type="GO" id="GO:0003723">
    <property type="term" value="F:RNA binding"/>
    <property type="evidence" value="ECO:0007669"/>
    <property type="project" value="InterPro"/>
</dbReference>
<reference evidence="3" key="1">
    <citation type="journal article" date="2023" name="Genome Biol. Evol.">
        <title>First Whole Genome Sequence and Flow Cytometry Genome Size Data for the Lichen-Forming Fungus Ramalina farinacea (Ascomycota).</title>
        <authorList>
            <person name="Llewellyn T."/>
            <person name="Mian S."/>
            <person name="Hill R."/>
            <person name="Leitch I.J."/>
            <person name="Gaya E."/>
        </authorList>
    </citation>
    <scope>NUCLEOTIDE SEQUENCE</scope>
    <source>
        <strain evidence="3">LIQ254RAFAR</strain>
    </source>
</reference>
<dbReference type="Proteomes" id="UP001161017">
    <property type="component" value="Unassembled WGS sequence"/>
</dbReference>
<keyword evidence="4" id="KW-1185">Reference proteome</keyword>
<proteinExistence type="predicted"/>
<evidence type="ECO:0000256" key="1">
    <source>
        <dbReference type="SAM" id="MobiDB-lite"/>
    </source>
</evidence>
<accession>A0AA43TTR6</accession>
<dbReference type="InterPro" id="IPR000061">
    <property type="entry name" value="Surp"/>
</dbReference>
<evidence type="ECO:0000313" key="4">
    <source>
        <dbReference type="Proteomes" id="UP001161017"/>
    </source>
</evidence>
<feature type="region of interest" description="Disordered" evidence="1">
    <location>
        <begin position="62"/>
        <end position="89"/>
    </location>
</feature>
<feature type="compositionally biased region" description="Basic and acidic residues" evidence="1">
    <location>
        <begin position="79"/>
        <end position="89"/>
    </location>
</feature>
<dbReference type="Gene3D" id="1.10.10.790">
    <property type="entry name" value="Surp module"/>
    <property type="match status" value="1"/>
</dbReference>
<protein>
    <recommendedName>
        <fullName evidence="2">SURP motif domain-containing protein</fullName>
    </recommendedName>
</protein>
<dbReference type="Pfam" id="PF01805">
    <property type="entry name" value="Surp"/>
    <property type="match status" value="1"/>
</dbReference>